<dbReference type="InterPro" id="IPR020568">
    <property type="entry name" value="Ribosomal_Su5_D2-typ_SF"/>
</dbReference>
<dbReference type="EMBL" id="JASJEV010000003">
    <property type="protein sequence ID" value="MDJ1158074.1"/>
    <property type="molecule type" value="Genomic_DNA"/>
</dbReference>
<dbReference type="InterPro" id="IPR046843">
    <property type="entry name" value="LonB_AAA-LID"/>
</dbReference>
<reference evidence="5 6" key="1">
    <citation type="submission" date="2023-05" db="EMBL/GenBank/DDBJ databases">
        <title>Chelatococcus sp. nov., a moderately thermophilic bacterium isolated from hot spring microbial mat.</title>
        <authorList>
            <person name="Hu C.-J."/>
            <person name="Li W.-J."/>
        </authorList>
    </citation>
    <scope>NUCLEOTIDE SEQUENCE [LARGE SCALE GENOMIC DNA]</scope>
    <source>
        <strain evidence="5 6">SYSU G07232</strain>
    </source>
</reference>
<evidence type="ECO:0000313" key="6">
    <source>
        <dbReference type="Proteomes" id="UP001321492"/>
    </source>
</evidence>
<dbReference type="InterPro" id="IPR027417">
    <property type="entry name" value="P-loop_NTPase"/>
</dbReference>
<dbReference type="InterPro" id="IPR041699">
    <property type="entry name" value="AAA_32"/>
</dbReference>
<keyword evidence="2" id="KW-0720">Serine protease</keyword>
<comment type="similarity">
    <text evidence="2">Belongs to the peptidase S16 family.</text>
</comment>
<evidence type="ECO:0000259" key="4">
    <source>
        <dbReference type="PROSITE" id="PS51786"/>
    </source>
</evidence>
<dbReference type="InterPro" id="IPR014721">
    <property type="entry name" value="Ribsml_uS5_D2-typ_fold_subgr"/>
</dbReference>
<comment type="catalytic activity">
    <reaction evidence="2">
        <text>Hydrolysis of proteins in presence of ATP.</text>
        <dbReference type="EC" id="3.4.21.53"/>
    </reaction>
</comment>
<dbReference type="Pfam" id="PF05362">
    <property type="entry name" value="Lon_C"/>
    <property type="match status" value="1"/>
</dbReference>
<sequence>MSPDELEPADHAANSPLRLPAERLYRPADLSAVKLETTADLQPIDGLAGQQRALDAVRFGSRVAKPGFNLFAIGSTGARMHEAVEAMLRATAADRPTPSDWVYVNNFAEPHRPCAIELPAGRAPQFRDAMRCLIEDLKAALPVVFEGEDYQTRRGAIDEAFQKKQADAFAELRGKAEAKGIVILRTPLGFALAPARNGQVVPPDEFNALPEAQKRAVQEAIQGLEKDLERIVRQIPSWEKERRDELRKLNRDTAKRAVSQPIDDAKAGFTDIARVVEHVEAVRTDLVENIAMFVMKGDGDEAVTIDTGSGSPFDRYEVNVLVTQAGRAQGQPIVQELHPTLSNLTGRIEYLSRQGALVTNFRLIKAGAMHRANGGYLLLDARSLLTEPFSWTALKRALRRREIVTEDVGRFLGLTSTVSLEPDPIPLDVKVILFGDRLLYYLLAALDPELGEHFKVLADFEDDIDRSAENEAVLARLIATIARHDGLRAIDRDGVALVIEHAARVADHAGKLTLLVDQIRDLVVEADFWAGEADGGVVSRADVQRALDERVRRNSRLRDRARETILQDVALIDTTGARIGQINGLSVIELGGFRFGRPTRITCRVRPGRGQVVDIEREVKLGGPVHSKGVLILSGFLAGRYALDTQMSLYASLVFEQSYAGVEGDSASSAELYALLSALAGIALRQDIAVTGSVNQHGEIQAIGGVNEKIEGFFDICKARGLTGTQGVAIPKANVQHLMLRRDVIDACAEGRFGVYAIATVDEGISLLAGRPAGERGADGRYPADTVNGLVEERLRAFASIRRRFDETGRPLQEGAPEEAP</sequence>
<dbReference type="Gene3D" id="1.10.8.60">
    <property type="match status" value="1"/>
</dbReference>
<dbReference type="InterPro" id="IPR027065">
    <property type="entry name" value="Lon_Prtase"/>
</dbReference>
<keyword evidence="2" id="KW-0378">Hydrolase</keyword>
<keyword evidence="1 2" id="KW-0645">Protease</keyword>
<feature type="active site" evidence="2">
    <location>
        <position position="666"/>
    </location>
</feature>
<name>A0ABT7AFD3_9HYPH</name>
<comment type="caution">
    <text evidence="5">The sequence shown here is derived from an EMBL/GenBank/DDBJ whole genome shotgun (WGS) entry which is preliminary data.</text>
</comment>
<evidence type="ECO:0000313" key="5">
    <source>
        <dbReference type="EMBL" id="MDJ1158074.1"/>
    </source>
</evidence>
<dbReference type="Pfam" id="PF20436">
    <property type="entry name" value="LonB_AAA-LID"/>
    <property type="match status" value="1"/>
</dbReference>
<dbReference type="Pfam" id="PF13654">
    <property type="entry name" value="AAA_32"/>
    <property type="match status" value="1"/>
</dbReference>
<dbReference type="PROSITE" id="PS51786">
    <property type="entry name" value="LON_PROTEOLYTIC"/>
    <property type="match status" value="1"/>
</dbReference>
<dbReference type="PRINTS" id="PR00830">
    <property type="entry name" value="ENDOLAPTASE"/>
</dbReference>
<dbReference type="PANTHER" id="PTHR10046">
    <property type="entry name" value="ATP DEPENDENT LON PROTEASE FAMILY MEMBER"/>
    <property type="match status" value="1"/>
</dbReference>
<protein>
    <recommendedName>
        <fullName evidence="2">endopeptidase La</fullName>
        <ecNumber evidence="2">3.4.21.53</ecNumber>
    </recommendedName>
</protein>
<proteinExistence type="inferred from homology"/>
<evidence type="ECO:0000256" key="1">
    <source>
        <dbReference type="ARBA" id="ARBA00022670"/>
    </source>
</evidence>
<gene>
    <name evidence="5" type="ORF">QNA08_07480</name>
</gene>
<feature type="domain" description="Lon proteolytic" evidence="4">
    <location>
        <begin position="576"/>
        <end position="771"/>
    </location>
</feature>
<dbReference type="Gene3D" id="3.30.230.10">
    <property type="match status" value="1"/>
</dbReference>
<dbReference type="InterPro" id="IPR008269">
    <property type="entry name" value="Lon_proteolytic"/>
</dbReference>
<dbReference type="Proteomes" id="UP001321492">
    <property type="component" value="Unassembled WGS sequence"/>
</dbReference>
<accession>A0ABT7AFD3</accession>
<organism evidence="5 6">
    <name type="scientific">Chelatococcus albus</name>
    <dbReference type="NCBI Taxonomy" id="3047466"/>
    <lineage>
        <taxon>Bacteria</taxon>
        <taxon>Pseudomonadati</taxon>
        <taxon>Pseudomonadota</taxon>
        <taxon>Alphaproteobacteria</taxon>
        <taxon>Hyphomicrobiales</taxon>
        <taxon>Chelatococcaceae</taxon>
        <taxon>Chelatococcus</taxon>
    </lineage>
</organism>
<evidence type="ECO:0000256" key="2">
    <source>
        <dbReference type="PROSITE-ProRule" id="PRU01122"/>
    </source>
</evidence>
<dbReference type="EC" id="3.4.21.53" evidence="2"/>
<keyword evidence="6" id="KW-1185">Reference proteome</keyword>
<dbReference type="RefSeq" id="WP_283740055.1">
    <property type="nucleotide sequence ID" value="NZ_JASJEV010000003.1"/>
</dbReference>
<keyword evidence="3" id="KW-0175">Coiled coil</keyword>
<evidence type="ECO:0000256" key="3">
    <source>
        <dbReference type="SAM" id="Coils"/>
    </source>
</evidence>
<dbReference type="Gene3D" id="3.40.50.300">
    <property type="entry name" value="P-loop containing nucleotide triphosphate hydrolases"/>
    <property type="match status" value="2"/>
</dbReference>
<dbReference type="Pfam" id="PF20437">
    <property type="entry name" value="LonC_helical"/>
    <property type="match status" value="1"/>
</dbReference>
<dbReference type="InterPro" id="IPR046844">
    <property type="entry name" value="Lon-like_helical"/>
</dbReference>
<dbReference type="SUPFAM" id="SSF54211">
    <property type="entry name" value="Ribosomal protein S5 domain 2-like"/>
    <property type="match status" value="1"/>
</dbReference>
<feature type="coiled-coil region" evidence="3">
    <location>
        <begin position="214"/>
        <end position="241"/>
    </location>
</feature>
<feature type="active site" evidence="2">
    <location>
        <position position="709"/>
    </location>
</feature>